<evidence type="ECO:0000256" key="1">
    <source>
        <dbReference type="SAM" id="Phobius"/>
    </source>
</evidence>
<keyword evidence="1" id="KW-0472">Membrane</keyword>
<feature type="transmembrane region" description="Helical" evidence="1">
    <location>
        <begin position="20"/>
        <end position="39"/>
    </location>
</feature>
<dbReference type="EMBL" id="LJJB01000013">
    <property type="protein sequence ID" value="KQL44284.1"/>
    <property type="molecule type" value="Genomic_DNA"/>
</dbReference>
<keyword evidence="1" id="KW-1133">Transmembrane helix</keyword>
<evidence type="ECO:0000313" key="3">
    <source>
        <dbReference type="Proteomes" id="UP000051063"/>
    </source>
</evidence>
<proteinExistence type="predicted"/>
<keyword evidence="1" id="KW-0812">Transmembrane</keyword>
<dbReference type="Proteomes" id="UP000051063">
    <property type="component" value="Unassembled WGS sequence"/>
</dbReference>
<evidence type="ECO:0000313" key="2">
    <source>
        <dbReference type="EMBL" id="KQL44284.1"/>
    </source>
</evidence>
<dbReference type="NCBIfam" id="TIGR02206">
    <property type="entry name" value="intg_mem_TP0381"/>
    <property type="match status" value="1"/>
</dbReference>
<protein>
    <submittedName>
        <fullName evidence="2">ABC transporter permease</fullName>
    </submittedName>
</protein>
<feature type="transmembrane region" description="Helical" evidence="1">
    <location>
        <begin position="166"/>
        <end position="183"/>
    </location>
</feature>
<sequence>MTSPYFTYMITTEPFRMFSISHVCSLLLCALILTLLYVYRHRLQPPYVDTVSRFLLAGVLATSEIAYHLWHIGTNTWSLREALPLQLCSITLLLSIIMLVTSSYRLFELTFFAGLAGAGIALLTPELFYPFPHFRFFHFFVAHEGIVLACLYMTWVKGYRPTISSVWKAMAALNVLLVIALLVNRWTGGNYLFVSHKPEQPSLMDYLGPYPWYILSLEVVALLLFTLLYLPFRVGKRSTARRHSIDA</sequence>
<feature type="transmembrane region" description="Helical" evidence="1">
    <location>
        <begin position="106"/>
        <end position="124"/>
    </location>
</feature>
<name>A0ABR5N1A9_BRECH</name>
<keyword evidence="3" id="KW-1185">Reference proteome</keyword>
<feature type="transmembrane region" description="Helical" evidence="1">
    <location>
        <begin position="136"/>
        <end position="154"/>
    </location>
</feature>
<reference evidence="2 3" key="1">
    <citation type="submission" date="2015-09" db="EMBL/GenBank/DDBJ databases">
        <title>Genome sequencing project for genomic taxonomy and phylogenomics of Bacillus-like bacteria.</title>
        <authorList>
            <person name="Liu B."/>
            <person name="Wang J."/>
            <person name="Zhu Y."/>
            <person name="Liu G."/>
            <person name="Chen Q."/>
            <person name="Chen Z."/>
            <person name="Lan J."/>
            <person name="Che J."/>
            <person name="Ge C."/>
            <person name="Shi H."/>
            <person name="Pan Z."/>
            <person name="Liu X."/>
        </authorList>
    </citation>
    <scope>NUCLEOTIDE SEQUENCE [LARGE SCALE GENOMIC DNA]</scope>
    <source>
        <strain evidence="2 3">DSM 8552</strain>
    </source>
</reference>
<organism evidence="2 3">
    <name type="scientific">Brevibacillus choshinensis</name>
    <dbReference type="NCBI Taxonomy" id="54911"/>
    <lineage>
        <taxon>Bacteria</taxon>
        <taxon>Bacillati</taxon>
        <taxon>Bacillota</taxon>
        <taxon>Bacilli</taxon>
        <taxon>Bacillales</taxon>
        <taxon>Paenibacillaceae</taxon>
        <taxon>Brevibacillus</taxon>
    </lineage>
</organism>
<comment type="caution">
    <text evidence="2">The sequence shown here is derived from an EMBL/GenBank/DDBJ whole genome shotgun (WGS) entry which is preliminary data.</text>
</comment>
<dbReference type="InterPro" id="IPR011737">
    <property type="entry name" value="CHP02206_TP0381"/>
</dbReference>
<dbReference type="Pfam" id="PF14808">
    <property type="entry name" value="TMEM164"/>
    <property type="match status" value="1"/>
</dbReference>
<feature type="transmembrane region" description="Helical" evidence="1">
    <location>
        <begin position="51"/>
        <end position="70"/>
    </location>
</feature>
<gene>
    <name evidence="2" type="ORF">AN963_23000</name>
</gene>
<accession>A0ABR5N1A9</accession>
<feature type="transmembrane region" description="Helical" evidence="1">
    <location>
        <begin position="82"/>
        <end position="99"/>
    </location>
</feature>
<feature type="transmembrane region" description="Helical" evidence="1">
    <location>
        <begin position="210"/>
        <end position="232"/>
    </location>
</feature>